<dbReference type="InterPro" id="IPR036388">
    <property type="entry name" value="WH-like_DNA-bd_sf"/>
</dbReference>
<evidence type="ECO:0000256" key="1">
    <source>
        <dbReference type="ARBA" id="ARBA00006019"/>
    </source>
</evidence>
<dbReference type="Pfam" id="PF26557">
    <property type="entry name" value="Cullin_AB"/>
    <property type="match status" value="1"/>
</dbReference>
<accession>A0ABR2J5W9</accession>
<dbReference type="SMART" id="SM00884">
    <property type="entry name" value="Cullin_Nedd8"/>
    <property type="match status" value="1"/>
</dbReference>
<dbReference type="InterPro" id="IPR016158">
    <property type="entry name" value="Cullin_homology"/>
</dbReference>
<dbReference type="SUPFAM" id="SSF46785">
    <property type="entry name" value="Winged helix' DNA-binding domain"/>
    <property type="match status" value="1"/>
</dbReference>
<evidence type="ECO:0000256" key="3">
    <source>
        <dbReference type="RuleBase" id="RU003829"/>
    </source>
</evidence>
<dbReference type="Pfam" id="PF10557">
    <property type="entry name" value="Cullin_Nedd8"/>
    <property type="match status" value="1"/>
</dbReference>
<dbReference type="GO" id="GO:0016874">
    <property type="term" value="F:ligase activity"/>
    <property type="evidence" value="ECO:0007669"/>
    <property type="project" value="UniProtKB-KW"/>
</dbReference>
<feature type="compositionally biased region" description="Polar residues" evidence="4">
    <location>
        <begin position="42"/>
        <end position="51"/>
    </location>
</feature>
<organism evidence="6 7">
    <name type="scientific">Apiospora arundinis</name>
    <dbReference type="NCBI Taxonomy" id="335852"/>
    <lineage>
        <taxon>Eukaryota</taxon>
        <taxon>Fungi</taxon>
        <taxon>Dikarya</taxon>
        <taxon>Ascomycota</taxon>
        <taxon>Pezizomycotina</taxon>
        <taxon>Sordariomycetes</taxon>
        <taxon>Xylariomycetidae</taxon>
        <taxon>Amphisphaeriales</taxon>
        <taxon>Apiosporaceae</taxon>
        <taxon>Apiospora</taxon>
    </lineage>
</organism>
<keyword evidence="7" id="KW-1185">Reference proteome</keyword>
<evidence type="ECO:0000259" key="5">
    <source>
        <dbReference type="PROSITE" id="PS50069"/>
    </source>
</evidence>
<dbReference type="SUPFAM" id="SSF74788">
    <property type="entry name" value="Cullin repeat-like"/>
    <property type="match status" value="1"/>
</dbReference>
<feature type="compositionally biased region" description="Basic and acidic residues" evidence="4">
    <location>
        <begin position="26"/>
        <end position="39"/>
    </location>
</feature>
<keyword evidence="6" id="KW-0436">Ligase</keyword>
<dbReference type="InterPro" id="IPR001373">
    <property type="entry name" value="Cullin_N"/>
</dbReference>
<comment type="caution">
    <text evidence="6">The sequence shown here is derived from an EMBL/GenBank/DDBJ whole genome shotgun (WGS) entry which is preliminary data.</text>
</comment>
<dbReference type="InterPro" id="IPR019559">
    <property type="entry name" value="Cullin_neddylation_domain"/>
</dbReference>
<name>A0ABR2J5W9_9PEZI</name>
<protein>
    <submittedName>
        <fullName evidence="6">Ubiquitin ligase subunit CulD</fullName>
    </submittedName>
</protein>
<evidence type="ECO:0000256" key="4">
    <source>
        <dbReference type="SAM" id="MobiDB-lite"/>
    </source>
</evidence>
<dbReference type="Pfam" id="PF00888">
    <property type="entry name" value="Cullin"/>
    <property type="match status" value="1"/>
</dbReference>
<dbReference type="Gene3D" id="1.10.10.10">
    <property type="entry name" value="Winged helix-like DNA-binding domain superfamily/Winged helix DNA-binding domain"/>
    <property type="match status" value="1"/>
</dbReference>
<dbReference type="InterPro" id="IPR045093">
    <property type="entry name" value="Cullin"/>
</dbReference>
<dbReference type="InterPro" id="IPR036317">
    <property type="entry name" value="Cullin_homology_sf"/>
</dbReference>
<dbReference type="Gene3D" id="1.20.1310.10">
    <property type="entry name" value="Cullin Repeats"/>
    <property type="match status" value="4"/>
</dbReference>
<feature type="region of interest" description="Disordered" evidence="4">
    <location>
        <begin position="1"/>
        <end position="59"/>
    </location>
</feature>
<feature type="domain" description="Cullin family profile" evidence="5">
    <location>
        <begin position="455"/>
        <end position="713"/>
    </location>
</feature>
<evidence type="ECO:0000313" key="7">
    <source>
        <dbReference type="Proteomes" id="UP001390339"/>
    </source>
</evidence>
<comment type="similarity">
    <text evidence="1 2 3">Belongs to the cullin family.</text>
</comment>
<evidence type="ECO:0000256" key="2">
    <source>
        <dbReference type="PROSITE-ProRule" id="PRU00330"/>
    </source>
</evidence>
<dbReference type="InterPro" id="IPR036390">
    <property type="entry name" value="WH_DNA-bd_sf"/>
</dbReference>
<dbReference type="InterPro" id="IPR016159">
    <property type="entry name" value="Cullin_repeat-like_dom_sf"/>
</dbReference>
<dbReference type="EMBL" id="JAPCWZ010000003">
    <property type="protein sequence ID" value="KAK8872710.1"/>
    <property type="molecule type" value="Genomic_DNA"/>
</dbReference>
<dbReference type="Proteomes" id="UP001390339">
    <property type="component" value="Unassembled WGS sequence"/>
</dbReference>
<dbReference type="Gene3D" id="3.30.230.130">
    <property type="entry name" value="Cullin, Chain C, Domain 2"/>
    <property type="match status" value="1"/>
</dbReference>
<sequence>MPPLPDQPSLSNGFGSPQNTANYKRRQSDTRGSEQDAKRARQGNNPTTTMSKLLGKRPEIVDLTKPRSAIRPQDGVRKLVIKNLRTVTRTNDLEEYYNKTWKELDAAVQAIFSRQQPQQPYAKLYRGVEDICRYGESKRLYEVLRGHCETYLNGTMAEAIRAGAGTSNVEALRSVHKHWVIWNHQTATIRSTFSYLDRSFLLSSKDFPQLNDMAITLFRRMAFVNSKFGPMVLHGMCELVDMDRRGDQGGFDAALLKESISMLNVLNIYGKSFEPHFLQTSASYFREFAEERSTASLKSYILACEQLLEAEHDRCVVYNFDSSTNRQLEDRAHEILIENYSEKLLDSGSVGKLIDDNAVESMKALYDLLRLSGIQKSLKEPWEDYIKNTGSAIVNDTSRGDEMVVRLLEFRRVLDVMIRDAFRQDDDFTYGLREAFGSFINDKKILSSWKTGTSKVGEMIAKYIDTLLRGGLKTIPKSLLSDNKDRAEAERSGLASTGDEDAELDRQLDQALELFRFIEGKDVFEAFYKQDLARRLLMSRSASADAEKSMLIKLKGECGSNFTHNLEQMFKDQELARDEMASYKSWIENTGRDKSGVDLTVSILSAAAWPSYPDTQLRLPDEAAKQIETFEKYYIGKHTGRRLTWKHSLAHCVVKARFNKGPKELLVSAYQAVVLELFNQIEGKPDEVLSFAQIAEATGLNEQDLKRTLQSLACGKARVLTKHPKSRDVSETDTFTVNKGFADPKYRVKINQVQLKETKEENQDTHKRVAADRHLETQAAIVRIMKSRKTMTHANLVAEVINQTKSRGAVDTTEIKKNIEKLIEKDYIEREGGAYTYLA</sequence>
<dbReference type="PANTHER" id="PTHR11932">
    <property type="entry name" value="CULLIN"/>
    <property type="match status" value="1"/>
</dbReference>
<evidence type="ECO:0000313" key="6">
    <source>
        <dbReference type="EMBL" id="KAK8872710.1"/>
    </source>
</evidence>
<dbReference type="SUPFAM" id="SSF75632">
    <property type="entry name" value="Cullin homology domain"/>
    <property type="match status" value="1"/>
</dbReference>
<proteinExistence type="inferred from homology"/>
<dbReference type="InterPro" id="IPR059120">
    <property type="entry name" value="Cullin-like_AB"/>
</dbReference>
<dbReference type="SMART" id="SM00182">
    <property type="entry name" value="CULLIN"/>
    <property type="match status" value="1"/>
</dbReference>
<gene>
    <name evidence="6" type="ORF">PGQ11_003224</name>
</gene>
<feature type="compositionally biased region" description="Polar residues" evidence="4">
    <location>
        <begin position="8"/>
        <end position="22"/>
    </location>
</feature>
<dbReference type="PROSITE" id="PS50069">
    <property type="entry name" value="CULLIN_2"/>
    <property type="match status" value="1"/>
</dbReference>
<reference evidence="6 7" key="1">
    <citation type="journal article" date="2024" name="IMA Fungus">
        <title>Apiospora arundinis, a panoply of carbohydrate-active enzymes and secondary metabolites.</title>
        <authorList>
            <person name="Sorensen T."/>
            <person name="Petersen C."/>
            <person name="Muurmann A.T."/>
            <person name="Christiansen J.V."/>
            <person name="Brundto M.L."/>
            <person name="Overgaard C.K."/>
            <person name="Boysen A.T."/>
            <person name="Wollenberg R.D."/>
            <person name="Larsen T.O."/>
            <person name="Sorensen J.L."/>
            <person name="Nielsen K.L."/>
            <person name="Sondergaard T.E."/>
        </authorList>
    </citation>
    <scope>NUCLEOTIDE SEQUENCE [LARGE SCALE GENOMIC DNA]</scope>
    <source>
        <strain evidence="6 7">AAU 773</strain>
    </source>
</reference>